<dbReference type="PANTHER" id="PTHR33178:SF10">
    <property type="entry name" value="STRESS-RESPONSE A_B BARREL DOMAIN-CONTAINING PROTEIN"/>
    <property type="match status" value="1"/>
</dbReference>
<dbReference type="InterPro" id="IPR044662">
    <property type="entry name" value="HS1/DABB1-like"/>
</dbReference>
<comment type="subunit">
    <text evidence="1">Homodimer.</text>
</comment>
<dbReference type="InterPro" id="IPR013097">
    <property type="entry name" value="Dabb"/>
</dbReference>
<evidence type="ECO:0000259" key="3">
    <source>
        <dbReference type="PROSITE" id="PS51502"/>
    </source>
</evidence>
<protein>
    <recommendedName>
        <fullName evidence="3">Stress-response A/B barrel domain-containing protein</fullName>
    </recommendedName>
</protein>
<comment type="caution">
    <text evidence="4">The sequence shown here is derived from an EMBL/GenBank/DDBJ whole genome shotgun (WGS) entry which is preliminary data.</text>
</comment>
<accession>A0A9W8HFZ4</accession>
<reference evidence="4" key="1">
    <citation type="submission" date="2022-07" db="EMBL/GenBank/DDBJ databases">
        <title>Phylogenomic reconstructions and comparative analyses of Kickxellomycotina fungi.</title>
        <authorList>
            <person name="Reynolds N.K."/>
            <person name="Stajich J.E."/>
            <person name="Barry K."/>
            <person name="Grigoriev I.V."/>
            <person name="Crous P."/>
            <person name="Smith M.E."/>
        </authorList>
    </citation>
    <scope>NUCLEOTIDE SEQUENCE</scope>
    <source>
        <strain evidence="4">BCRC 34489</strain>
    </source>
</reference>
<evidence type="ECO:0000313" key="5">
    <source>
        <dbReference type="Proteomes" id="UP001140172"/>
    </source>
</evidence>
<organism evidence="4 5">
    <name type="scientific">Coemansia interrupta</name>
    <dbReference type="NCBI Taxonomy" id="1126814"/>
    <lineage>
        <taxon>Eukaryota</taxon>
        <taxon>Fungi</taxon>
        <taxon>Fungi incertae sedis</taxon>
        <taxon>Zoopagomycota</taxon>
        <taxon>Kickxellomycotina</taxon>
        <taxon>Kickxellomycetes</taxon>
        <taxon>Kickxellales</taxon>
        <taxon>Kickxellaceae</taxon>
        <taxon>Coemansia</taxon>
    </lineage>
</organism>
<dbReference type="Proteomes" id="UP001140172">
    <property type="component" value="Unassembled WGS sequence"/>
</dbReference>
<dbReference type="OrthoDB" id="42919at2759"/>
<dbReference type="SMART" id="SM00886">
    <property type="entry name" value="Dabb"/>
    <property type="match status" value="1"/>
</dbReference>
<dbReference type="InterPro" id="IPR011008">
    <property type="entry name" value="Dimeric_a/b-barrel"/>
</dbReference>
<sequence>MSAAAKPFVHIVLLAVKPSAPAALVAEVERELNALAQHIPCVLSARCGRTVTQRGRQYTHGLVVELQARDQLQAYADHPAHQAVLAKIAQITGEPSLAIDF</sequence>
<gene>
    <name evidence="4" type="ORF">GGI15_002348</name>
</gene>
<keyword evidence="5" id="KW-1185">Reference proteome</keyword>
<evidence type="ECO:0000313" key="4">
    <source>
        <dbReference type="EMBL" id="KAJ2784147.1"/>
    </source>
</evidence>
<dbReference type="Gene3D" id="3.30.70.100">
    <property type="match status" value="1"/>
</dbReference>
<feature type="chain" id="PRO_5040944568" description="Stress-response A/B barrel domain-containing protein" evidence="2">
    <location>
        <begin position="23"/>
        <end position="101"/>
    </location>
</feature>
<dbReference type="SUPFAM" id="SSF54909">
    <property type="entry name" value="Dimeric alpha+beta barrel"/>
    <property type="match status" value="1"/>
</dbReference>
<feature type="domain" description="Stress-response A/B barrel" evidence="3">
    <location>
        <begin position="8"/>
        <end position="101"/>
    </location>
</feature>
<evidence type="ECO:0000256" key="1">
    <source>
        <dbReference type="ARBA" id="ARBA00011738"/>
    </source>
</evidence>
<feature type="signal peptide" evidence="2">
    <location>
        <begin position="1"/>
        <end position="22"/>
    </location>
</feature>
<dbReference type="EMBL" id="JANBUM010000121">
    <property type="protein sequence ID" value="KAJ2784147.1"/>
    <property type="molecule type" value="Genomic_DNA"/>
</dbReference>
<dbReference type="AlphaFoldDB" id="A0A9W8HFZ4"/>
<keyword evidence="2" id="KW-0732">Signal</keyword>
<dbReference type="Pfam" id="PF07876">
    <property type="entry name" value="Dabb"/>
    <property type="match status" value="1"/>
</dbReference>
<dbReference type="PANTHER" id="PTHR33178">
    <property type="match status" value="1"/>
</dbReference>
<proteinExistence type="predicted"/>
<dbReference type="PROSITE" id="PS51502">
    <property type="entry name" value="S_R_A_B_BARREL"/>
    <property type="match status" value="1"/>
</dbReference>
<name>A0A9W8HFZ4_9FUNG</name>
<evidence type="ECO:0000256" key="2">
    <source>
        <dbReference type="SAM" id="SignalP"/>
    </source>
</evidence>